<feature type="region of interest" description="Disordered" evidence="1">
    <location>
        <begin position="244"/>
        <end position="280"/>
    </location>
</feature>
<dbReference type="OrthoDB" id="2322499at2759"/>
<accession>A0A0C3HL72</accession>
<name>A0A0C3HL72_OIDMZ</name>
<sequence>MTFDLPLAQSPASSNLSADLSQVFKHPQGLVAARAIAKSLILQSRRAAQSVHPSLPHTTSSSDLDPQSRPDMDPNSADMLNNLLTFNDSQSQTPAERSDVTQHIAQDPRDQCHETPDKSHIALSFTTTTPSGHHSDPFSGVDGNRVNNPHNGPYLPAPMRALPDLRAQTRPSGHAMASNSLTPLYPCDSAAGAPRSSANNIWVAQEFSRAPAHNHGQGNTPITQPNFFELRHCTFTSITSSQTIMDSTGTKSTGKKRKFISGEDKKPKKARKPKKNKSKTERIESVFDDSIYMRILEFTPPSFLPKARLISKAFKGFVDHFTSIYVNCRKENFGHDMPPPPSHLTEQQYNELLGGRKGCVQPGCADKRAIRTHWSWYKRWCWHCWKEKIEREDRVMKSRGLTYGRATLTKMLECIPVGMHDSFLKPHDFIDSTETPIRGAPRLYRYYLTEDIDLIIKEFEALTPAPYAENPNHTDTERAAALAAHQELMDGLEAKRAAFFAERKAKNDEHMAQVVKIEAGIRMRRARNRNPYDENRNARRELFSRRAMEDLSHIDPTFVKSTAAYKAATRIFRDPGTERGWLTLKPKIVAEWEAKKREDEEGDVLMGISDASDVRGIEGAVADHELSARARLENIGKSNEGGHHNNDPYARLQHYQSQLQRLEENKLPRRPFPPHGFPASGETNYMHGLPSSQSLFPSPAGNNSTFSTPNYTSMSMPDRRSSSTTVAQLGSSHPQGPGHLLAPPHYFSQHASLGASSTFSHSSIHNPSTQITVNSLLGPSTPTMARARSPPQPGPSL</sequence>
<reference evidence="3" key="2">
    <citation type="submission" date="2015-01" db="EMBL/GenBank/DDBJ databases">
        <title>Evolutionary Origins and Diversification of the Mycorrhizal Mutualists.</title>
        <authorList>
            <consortium name="DOE Joint Genome Institute"/>
            <consortium name="Mycorrhizal Genomics Consortium"/>
            <person name="Kohler A."/>
            <person name="Kuo A."/>
            <person name="Nagy L.G."/>
            <person name="Floudas D."/>
            <person name="Copeland A."/>
            <person name="Barry K.W."/>
            <person name="Cichocki N."/>
            <person name="Veneault-Fourrey C."/>
            <person name="LaButti K."/>
            <person name="Lindquist E.A."/>
            <person name="Lipzen A."/>
            <person name="Lundell T."/>
            <person name="Morin E."/>
            <person name="Murat C."/>
            <person name="Riley R."/>
            <person name="Ohm R."/>
            <person name="Sun H."/>
            <person name="Tunlid A."/>
            <person name="Henrissat B."/>
            <person name="Grigoriev I.V."/>
            <person name="Hibbett D.S."/>
            <person name="Martin F."/>
        </authorList>
    </citation>
    <scope>NUCLEOTIDE SEQUENCE [LARGE SCALE GENOMIC DNA]</scope>
    <source>
        <strain evidence="3">Zn</strain>
    </source>
</reference>
<feature type="compositionally biased region" description="Polar residues" evidence="1">
    <location>
        <begin position="757"/>
        <end position="783"/>
    </location>
</feature>
<proteinExistence type="predicted"/>
<organism evidence="2 3">
    <name type="scientific">Oidiodendron maius (strain Zn)</name>
    <dbReference type="NCBI Taxonomy" id="913774"/>
    <lineage>
        <taxon>Eukaryota</taxon>
        <taxon>Fungi</taxon>
        <taxon>Dikarya</taxon>
        <taxon>Ascomycota</taxon>
        <taxon>Pezizomycotina</taxon>
        <taxon>Leotiomycetes</taxon>
        <taxon>Leotiomycetes incertae sedis</taxon>
        <taxon>Myxotrichaceae</taxon>
        <taxon>Oidiodendron</taxon>
    </lineage>
</organism>
<feature type="compositionally biased region" description="Polar residues" evidence="1">
    <location>
        <begin position="78"/>
        <end position="95"/>
    </location>
</feature>
<feature type="compositionally biased region" description="Basic and acidic residues" evidence="1">
    <location>
        <begin position="96"/>
        <end position="120"/>
    </location>
</feature>
<reference evidence="2 3" key="1">
    <citation type="submission" date="2014-04" db="EMBL/GenBank/DDBJ databases">
        <authorList>
            <consortium name="DOE Joint Genome Institute"/>
            <person name="Kuo A."/>
            <person name="Martino E."/>
            <person name="Perotto S."/>
            <person name="Kohler A."/>
            <person name="Nagy L.G."/>
            <person name="Floudas D."/>
            <person name="Copeland A."/>
            <person name="Barry K.W."/>
            <person name="Cichocki N."/>
            <person name="Veneault-Fourrey C."/>
            <person name="LaButti K."/>
            <person name="Lindquist E.A."/>
            <person name="Lipzen A."/>
            <person name="Lundell T."/>
            <person name="Morin E."/>
            <person name="Murat C."/>
            <person name="Sun H."/>
            <person name="Tunlid A."/>
            <person name="Henrissat B."/>
            <person name="Grigoriev I.V."/>
            <person name="Hibbett D.S."/>
            <person name="Martin F."/>
            <person name="Nordberg H.P."/>
            <person name="Cantor M.N."/>
            <person name="Hua S.X."/>
        </authorList>
    </citation>
    <scope>NUCLEOTIDE SEQUENCE [LARGE SCALE GENOMIC DNA]</scope>
    <source>
        <strain evidence="2 3">Zn</strain>
    </source>
</reference>
<feature type="region of interest" description="Disordered" evidence="1">
    <location>
        <begin position="48"/>
        <end position="159"/>
    </location>
</feature>
<dbReference type="Proteomes" id="UP000054321">
    <property type="component" value="Unassembled WGS sequence"/>
</dbReference>
<protein>
    <submittedName>
        <fullName evidence="2">Uncharacterized protein</fullName>
    </submittedName>
</protein>
<feature type="compositionally biased region" description="Basic residues" evidence="1">
    <location>
        <begin position="267"/>
        <end position="277"/>
    </location>
</feature>
<dbReference type="InParanoid" id="A0A0C3HL72"/>
<gene>
    <name evidence="2" type="ORF">OIDMADRAFT_26422</name>
</gene>
<dbReference type="HOGENOM" id="CLU_352692_0_0_1"/>
<feature type="compositionally biased region" description="Polar residues" evidence="1">
    <location>
        <begin position="690"/>
        <end position="715"/>
    </location>
</feature>
<evidence type="ECO:0000313" key="3">
    <source>
        <dbReference type="Proteomes" id="UP000054321"/>
    </source>
</evidence>
<feature type="region of interest" description="Disordered" evidence="1">
    <location>
        <begin position="757"/>
        <end position="797"/>
    </location>
</feature>
<feature type="region of interest" description="Disordered" evidence="1">
    <location>
        <begin position="668"/>
        <end position="745"/>
    </location>
</feature>
<keyword evidence="3" id="KW-1185">Reference proteome</keyword>
<feature type="compositionally biased region" description="Polar residues" evidence="1">
    <location>
        <begin position="722"/>
        <end position="734"/>
    </location>
</feature>
<evidence type="ECO:0000256" key="1">
    <source>
        <dbReference type="SAM" id="MobiDB-lite"/>
    </source>
</evidence>
<feature type="compositionally biased region" description="Polar residues" evidence="1">
    <location>
        <begin position="56"/>
        <end position="65"/>
    </location>
</feature>
<dbReference type="AlphaFoldDB" id="A0A0C3HL72"/>
<dbReference type="EMBL" id="KN832873">
    <property type="protein sequence ID" value="KIN03770.1"/>
    <property type="molecule type" value="Genomic_DNA"/>
</dbReference>
<evidence type="ECO:0000313" key="2">
    <source>
        <dbReference type="EMBL" id="KIN03770.1"/>
    </source>
</evidence>
<dbReference type="STRING" id="913774.A0A0C3HL72"/>